<dbReference type="GO" id="GO:0009505">
    <property type="term" value="C:plant-type cell wall"/>
    <property type="evidence" value="ECO:0007669"/>
    <property type="project" value="TreeGrafter"/>
</dbReference>
<feature type="domain" description="Knottins-like" evidence="8">
    <location>
        <begin position="33"/>
        <end position="79"/>
    </location>
</feature>
<dbReference type="InterPro" id="IPR008176">
    <property type="entry name" value="Defensin_plant"/>
</dbReference>
<sequence length="84" mass="9487">MKVLLRLVSAVLISFMLLVATATMGPADVEPRICETLSKVFKGMCWNQNNCAIMCREFEHFHSGHCRGFLRRCYCTKRCDGGPS</sequence>
<dbReference type="InterPro" id="IPR036574">
    <property type="entry name" value="Scorpion_toxin-like_sf"/>
</dbReference>
<dbReference type="AlphaFoldDB" id="E5F715"/>
<organism evidence="9">
    <name type="scientific">Schrenkiella parvula</name>
    <dbReference type="NCBI Taxonomy" id="98039"/>
    <lineage>
        <taxon>Eukaryota</taxon>
        <taxon>Viridiplantae</taxon>
        <taxon>Streptophyta</taxon>
        <taxon>Embryophyta</taxon>
        <taxon>Tracheophyta</taxon>
        <taxon>Spermatophyta</taxon>
        <taxon>Magnoliopsida</taxon>
        <taxon>eudicotyledons</taxon>
        <taxon>Gunneridae</taxon>
        <taxon>Pentapetalae</taxon>
        <taxon>rosids</taxon>
        <taxon>malvids</taxon>
        <taxon>Brassicales</taxon>
        <taxon>Brassicaceae</taxon>
        <taxon>Brassicaceae incertae sedis</taxon>
        <taxon>Schrenkiella</taxon>
    </lineage>
</organism>
<keyword evidence="3" id="KW-0295">Fungicide</keyword>
<feature type="signal peptide" evidence="7">
    <location>
        <begin position="1"/>
        <end position="22"/>
    </location>
</feature>
<keyword evidence="5" id="KW-0611">Plant defense</keyword>
<dbReference type="Pfam" id="PF00304">
    <property type="entry name" value="Gamma-thionin"/>
    <property type="match status" value="1"/>
</dbReference>
<keyword evidence="6" id="KW-1015">Disulfide bond</keyword>
<evidence type="ECO:0000256" key="5">
    <source>
        <dbReference type="ARBA" id="ARBA00022821"/>
    </source>
</evidence>
<comment type="similarity">
    <text evidence="1">Belongs to the DEFL family.</text>
</comment>
<dbReference type="SMR" id="E5F715"/>
<reference evidence="9" key="1">
    <citation type="journal article" date="2010" name="Plant Physiol.">
        <title>Genome structures and halophyte-specific gene expression of the extremophile Thellungiella parvula in comparison with Thellungiella salsuginea (Thellungiella halophila) and Arabidopsis.</title>
        <authorList>
            <person name="Oh D.H."/>
            <person name="Dassanayake M."/>
            <person name="Haas J.S."/>
            <person name="Kropornika A."/>
            <person name="Wright C."/>
            <person name="d'Urzo M.P."/>
            <person name="Hong H."/>
            <person name="Ali S."/>
            <person name="Hernandez A."/>
            <person name="Lambert G.M."/>
            <person name="Inan G."/>
            <person name="Galbraith D.W."/>
            <person name="Bressan R.A."/>
            <person name="Yun D.J."/>
            <person name="Zhu J.K."/>
            <person name="Cheeseman J.M."/>
            <person name="Bohnert H.J."/>
        </authorList>
    </citation>
    <scope>NUCLEOTIDE SEQUENCE</scope>
</reference>
<evidence type="ECO:0000256" key="3">
    <source>
        <dbReference type="ARBA" id="ARBA00022577"/>
    </source>
</evidence>
<name>E5F715_9BRAS</name>
<dbReference type="SUPFAM" id="SSF57095">
    <property type="entry name" value="Scorpion toxin-like"/>
    <property type="match status" value="1"/>
</dbReference>
<evidence type="ECO:0000259" key="8">
    <source>
        <dbReference type="SMART" id="SM00505"/>
    </source>
</evidence>
<dbReference type="GO" id="GO:0031640">
    <property type="term" value="P:killing of cells of another organism"/>
    <property type="evidence" value="ECO:0007669"/>
    <property type="project" value="UniProtKB-KW"/>
</dbReference>
<dbReference type="GO" id="GO:0005739">
    <property type="term" value="C:mitochondrion"/>
    <property type="evidence" value="ECO:0007669"/>
    <property type="project" value="TreeGrafter"/>
</dbReference>
<evidence type="ECO:0000256" key="2">
    <source>
        <dbReference type="ARBA" id="ARBA00022529"/>
    </source>
</evidence>
<dbReference type="PROSITE" id="PS00940">
    <property type="entry name" value="GAMMA_THIONIN"/>
    <property type="match status" value="1"/>
</dbReference>
<dbReference type="SMART" id="SM00505">
    <property type="entry name" value="Knot1"/>
    <property type="match status" value="1"/>
</dbReference>
<dbReference type="InterPro" id="IPR003614">
    <property type="entry name" value="Knottins"/>
</dbReference>
<dbReference type="PRINTS" id="PR00288">
    <property type="entry name" value="PUROTHIONIN"/>
</dbReference>
<evidence type="ECO:0000313" key="9">
    <source>
        <dbReference type="EMBL" id="ADQ43198.1"/>
    </source>
</evidence>
<keyword evidence="2" id="KW-0929">Antimicrobial</keyword>
<accession>E5F715</accession>
<dbReference type="PANTHER" id="PTHR33147">
    <property type="entry name" value="DEFENSIN-LIKE PROTEIN 1"/>
    <property type="match status" value="1"/>
</dbReference>
<keyword evidence="4 7" id="KW-0732">Signal</keyword>
<feature type="chain" id="PRO_5003196659" description="Knottins-like domain-containing protein" evidence="7">
    <location>
        <begin position="23"/>
        <end position="84"/>
    </location>
</feature>
<dbReference type="GO" id="GO:0050832">
    <property type="term" value="P:defense response to fungus"/>
    <property type="evidence" value="ECO:0007669"/>
    <property type="project" value="UniProtKB-KW"/>
</dbReference>
<dbReference type="PANTHER" id="PTHR33147:SF129">
    <property type="entry name" value="DEFENSIN-LIKE PROTEIN 2-RELATED"/>
    <property type="match status" value="1"/>
</dbReference>
<protein>
    <recommendedName>
        <fullName evidence="8">Knottins-like domain-containing protein</fullName>
    </recommendedName>
</protein>
<dbReference type="EMBL" id="HM222924">
    <property type="protein sequence ID" value="ADQ43198.1"/>
    <property type="molecule type" value="Genomic_DNA"/>
</dbReference>
<evidence type="ECO:0000256" key="6">
    <source>
        <dbReference type="ARBA" id="ARBA00023157"/>
    </source>
</evidence>
<evidence type="ECO:0000256" key="1">
    <source>
        <dbReference type="ARBA" id="ARBA00006722"/>
    </source>
</evidence>
<evidence type="ECO:0000256" key="7">
    <source>
        <dbReference type="SAM" id="SignalP"/>
    </source>
</evidence>
<dbReference type="Gene3D" id="3.30.30.10">
    <property type="entry name" value="Knottin, scorpion toxin-like"/>
    <property type="match status" value="1"/>
</dbReference>
<evidence type="ECO:0000256" key="4">
    <source>
        <dbReference type="ARBA" id="ARBA00022729"/>
    </source>
</evidence>
<proteinExistence type="inferred from homology"/>